<gene>
    <name evidence="3" type="ORF">AHMF7616_01283</name>
</gene>
<keyword evidence="2" id="KW-0472">Membrane</keyword>
<evidence type="ECO:0000313" key="4">
    <source>
        <dbReference type="Proteomes" id="UP000253919"/>
    </source>
</evidence>
<sequence length="833" mass="93693">MKVVIKEREYDYISDYPNGWLFASGDPYKFPVDIGKYTCFVKRFEKKRPDDISGWDLLVQLKGKFDPNLPRIYDVVEVAENNKSIYYIFYEFLAGQTLEAAVNRNVALDLHRLTLDIFNAAEALHARQFWFSDFCEKNIFAEANGRFLLIDLDSVQPLAEVPHNNMYGDKQYWALVLKFYKEQLGYKNMRPADLSGAILNYLQILFLVLRLKLALQDKRYDYKSTELYDNLPQLLLDTDSTSFQDLFTQALAESKEGQALRTASATKELIIRQIIQNDQIPYQPTRRLPEIVAFKVSDAQVAPRQSFSLAWEVVNATQVTLYRNGVLYQEIRSGTNTLELRENYDGRPKTVAFTLRATSNAGEQMSAPVSVTIMEQAFMPNPKPSLNQEDAPDKQTWPIQEEETTPVPDTQPYEPEPFKPINPDQPAKEPTIQLFEANTTQVIGGQKINLKWEVAAATEVELYRNDQLYSNILESQGSLDIKEDYDASATSITYYLVAANKNGRTRSSVLPVSIIKPITPDPGKLRYIRLAMAVLFLAIAGILGVVASGILFRKKIKVLALRGDLVEGQTLGIRGENLPEEAGNVQVLFNALPGKIITLSPDSMRVVVPAVNTTQDSIPVRLALLVEQDTVYTANNLTFKKKLNSKTEQPSLAENTIGKPTTSNSADSQSTYLPTVTPKSDPSQDNNTLNNLGASKDQPKPNKTKPVLPKPYKPKPKPNDPKPAVKPESDGYSTHPTVDIYKLVTVKSNVIAKQRRNGTKNLEITVQNSSAYDLDLVRVEIEYLRKNDRLVAKESLDFTNVRAHTSQTLAAPDNEKGKKVNFKIVSIDSKQLY</sequence>
<dbReference type="InterPro" id="IPR011009">
    <property type="entry name" value="Kinase-like_dom_sf"/>
</dbReference>
<dbReference type="Proteomes" id="UP000253919">
    <property type="component" value="Unassembled WGS sequence"/>
</dbReference>
<feature type="compositionally biased region" description="Basic and acidic residues" evidence="1">
    <location>
        <begin position="717"/>
        <end position="729"/>
    </location>
</feature>
<dbReference type="AlphaFoldDB" id="A0A369QII7"/>
<keyword evidence="4" id="KW-1185">Reference proteome</keyword>
<comment type="caution">
    <text evidence="3">The sequence shown here is derived from an EMBL/GenBank/DDBJ whole genome shotgun (WGS) entry which is preliminary data.</text>
</comment>
<accession>A0A369QII7</accession>
<name>A0A369QII7_9BACT</name>
<reference evidence="3 4" key="1">
    <citation type="submission" date="2018-04" db="EMBL/GenBank/DDBJ databases">
        <title>Adhaeribacter sp. HMF7616 genome sequencing and assembly.</title>
        <authorList>
            <person name="Kang H."/>
            <person name="Kang J."/>
            <person name="Cha I."/>
            <person name="Kim H."/>
            <person name="Joh K."/>
        </authorList>
    </citation>
    <scope>NUCLEOTIDE SEQUENCE [LARGE SCALE GENOMIC DNA]</scope>
    <source>
        <strain evidence="3 4">HMF7616</strain>
    </source>
</reference>
<feature type="region of interest" description="Disordered" evidence="1">
    <location>
        <begin position="380"/>
        <end position="413"/>
    </location>
</feature>
<evidence type="ECO:0000256" key="2">
    <source>
        <dbReference type="SAM" id="Phobius"/>
    </source>
</evidence>
<feature type="region of interest" description="Disordered" evidence="1">
    <location>
        <begin position="645"/>
        <end position="734"/>
    </location>
</feature>
<dbReference type="OrthoDB" id="685262at2"/>
<dbReference type="Gene3D" id="2.60.40.10">
    <property type="entry name" value="Immunoglobulins"/>
    <property type="match status" value="1"/>
</dbReference>
<dbReference type="Gene3D" id="1.10.510.10">
    <property type="entry name" value="Transferase(Phosphotransferase) domain 1"/>
    <property type="match status" value="1"/>
</dbReference>
<keyword evidence="2" id="KW-1133">Transmembrane helix</keyword>
<keyword evidence="2" id="KW-0812">Transmembrane</keyword>
<evidence type="ECO:0000256" key="1">
    <source>
        <dbReference type="SAM" id="MobiDB-lite"/>
    </source>
</evidence>
<dbReference type="RefSeq" id="WP_115372102.1">
    <property type="nucleotide sequence ID" value="NZ_QASA01000001.1"/>
</dbReference>
<dbReference type="CDD" id="cd00603">
    <property type="entry name" value="IPT_PCSR"/>
    <property type="match status" value="1"/>
</dbReference>
<dbReference type="EMBL" id="QASA01000001">
    <property type="protein sequence ID" value="RDC62689.1"/>
    <property type="molecule type" value="Genomic_DNA"/>
</dbReference>
<feature type="compositionally biased region" description="Polar residues" evidence="1">
    <location>
        <begin position="646"/>
        <end position="693"/>
    </location>
</feature>
<dbReference type="InterPro" id="IPR013783">
    <property type="entry name" value="Ig-like_fold"/>
</dbReference>
<evidence type="ECO:0000313" key="3">
    <source>
        <dbReference type="EMBL" id="RDC62689.1"/>
    </source>
</evidence>
<dbReference type="SUPFAM" id="SSF56112">
    <property type="entry name" value="Protein kinase-like (PK-like)"/>
    <property type="match status" value="1"/>
</dbReference>
<feature type="transmembrane region" description="Helical" evidence="2">
    <location>
        <begin position="527"/>
        <end position="552"/>
    </location>
</feature>
<protein>
    <submittedName>
        <fullName evidence="3">Uncharacterized protein</fullName>
    </submittedName>
</protein>
<organism evidence="3 4">
    <name type="scientific">Adhaeribacter pallidiroseus</name>
    <dbReference type="NCBI Taxonomy" id="2072847"/>
    <lineage>
        <taxon>Bacteria</taxon>
        <taxon>Pseudomonadati</taxon>
        <taxon>Bacteroidota</taxon>
        <taxon>Cytophagia</taxon>
        <taxon>Cytophagales</taxon>
        <taxon>Hymenobacteraceae</taxon>
        <taxon>Adhaeribacter</taxon>
    </lineage>
</organism>
<proteinExistence type="predicted"/>